<dbReference type="GO" id="GO:0102208">
    <property type="term" value="F:2-polyprenyl-6-hydroxyphenol methylase activity"/>
    <property type="evidence" value="ECO:0007669"/>
    <property type="project" value="UniProtKB-EC"/>
</dbReference>
<dbReference type="RefSeq" id="WP_273937992.1">
    <property type="nucleotide sequence ID" value="NZ_CP097263.1"/>
</dbReference>
<reference evidence="5 6" key="1">
    <citation type="submission" date="2024-09" db="EMBL/GenBank/DDBJ databases">
        <authorList>
            <person name="Sun Q."/>
            <person name="Mori K."/>
        </authorList>
    </citation>
    <scope>NUCLEOTIDE SEQUENCE [LARGE SCALE GENOMIC DNA]</scope>
    <source>
        <strain evidence="5 6">TBRC 1432</strain>
    </source>
</reference>
<keyword evidence="1 5" id="KW-0489">Methyltransferase</keyword>
<evidence type="ECO:0000313" key="6">
    <source>
        <dbReference type="Proteomes" id="UP001589810"/>
    </source>
</evidence>
<dbReference type="EC" id="2.1.1.64" evidence="5"/>
<organism evidence="5 6">
    <name type="scientific">Kutzneria chonburiensis</name>
    <dbReference type="NCBI Taxonomy" id="1483604"/>
    <lineage>
        <taxon>Bacteria</taxon>
        <taxon>Bacillati</taxon>
        <taxon>Actinomycetota</taxon>
        <taxon>Actinomycetes</taxon>
        <taxon>Pseudonocardiales</taxon>
        <taxon>Pseudonocardiaceae</taxon>
        <taxon>Kutzneria</taxon>
    </lineage>
</organism>
<feature type="domain" description="Methyltransferase" evidence="4">
    <location>
        <begin position="54"/>
        <end position="145"/>
    </location>
</feature>
<keyword evidence="6" id="KW-1185">Reference proteome</keyword>
<dbReference type="InterPro" id="IPR029063">
    <property type="entry name" value="SAM-dependent_MTases_sf"/>
</dbReference>
<evidence type="ECO:0000256" key="2">
    <source>
        <dbReference type="ARBA" id="ARBA00022679"/>
    </source>
</evidence>
<dbReference type="Proteomes" id="UP001589810">
    <property type="component" value="Unassembled WGS sequence"/>
</dbReference>
<protein>
    <submittedName>
        <fullName evidence="5">Class I SAM-dependent methyltransferase</fullName>
        <ecNumber evidence="5">2.1.1.222</ecNumber>
        <ecNumber evidence="5">2.1.1.64</ecNumber>
    </submittedName>
</protein>
<proteinExistence type="predicted"/>
<dbReference type="GO" id="GO:0032259">
    <property type="term" value="P:methylation"/>
    <property type="evidence" value="ECO:0007669"/>
    <property type="project" value="UniProtKB-KW"/>
</dbReference>
<dbReference type="SUPFAM" id="SSF53335">
    <property type="entry name" value="S-adenosyl-L-methionine-dependent methyltransferases"/>
    <property type="match status" value="1"/>
</dbReference>
<keyword evidence="3" id="KW-0949">S-adenosyl-L-methionine</keyword>
<evidence type="ECO:0000256" key="1">
    <source>
        <dbReference type="ARBA" id="ARBA00022603"/>
    </source>
</evidence>
<dbReference type="GO" id="GO:0061542">
    <property type="term" value="F:3-demethylubiquinol 3-O-methyltransferase activity"/>
    <property type="evidence" value="ECO:0007669"/>
    <property type="project" value="UniProtKB-EC"/>
</dbReference>
<dbReference type="CDD" id="cd02440">
    <property type="entry name" value="AdoMet_MTases"/>
    <property type="match status" value="1"/>
</dbReference>
<dbReference type="PANTHER" id="PTHR43464">
    <property type="entry name" value="METHYLTRANSFERASE"/>
    <property type="match status" value="1"/>
</dbReference>
<dbReference type="Gene3D" id="3.40.50.150">
    <property type="entry name" value="Vaccinia Virus protein VP39"/>
    <property type="match status" value="1"/>
</dbReference>
<name>A0ABV6N6L1_9PSEU</name>
<dbReference type="EMBL" id="JBHLUD010000015">
    <property type="protein sequence ID" value="MFC0548173.1"/>
    <property type="molecule type" value="Genomic_DNA"/>
</dbReference>
<evidence type="ECO:0000259" key="4">
    <source>
        <dbReference type="Pfam" id="PF13649"/>
    </source>
</evidence>
<dbReference type="EC" id="2.1.1.222" evidence="5"/>
<dbReference type="InterPro" id="IPR041698">
    <property type="entry name" value="Methyltransf_25"/>
</dbReference>
<accession>A0ABV6N6L1</accession>
<comment type="caution">
    <text evidence="5">The sequence shown here is derived from an EMBL/GenBank/DDBJ whole genome shotgun (WGS) entry which is preliminary data.</text>
</comment>
<evidence type="ECO:0000256" key="3">
    <source>
        <dbReference type="ARBA" id="ARBA00022691"/>
    </source>
</evidence>
<gene>
    <name evidence="5" type="ORF">ACFFH7_42165</name>
</gene>
<evidence type="ECO:0000313" key="5">
    <source>
        <dbReference type="EMBL" id="MFC0548173.1"/>
    </source>
</evidence>
<sequence length="228" mass="24430">MTTQYDFARADFNSVYLGGQLIEGAGITRVPWDIEAEQPAVVDFHKLGRFRGEILDVGCGLGDNAIYLARLGHKVTAIDAASAAIEQARVRAAGLDIEWAVTDATDLSEYTGRFDTVLDSALYHTLDAVNRKLYVAAIHRATAPGARLNLLSFAAVPGGMPEPLAVAEQTLRDDLAEAGWKITSLGQTRFAGATEAVIGFLNKVGAEPVFDSLGRVTLPVWTVQADRA</sequence>
<dbReference type="Pfam" id="PF13649">
    <property type="entry name" value="Methyltransf_25"/>
    <property type="match status" value="1"/>
</dbReference>
<dbReference type="PANTHER" id="PTHR43464:SF19">
    <property type="entry name" value="UBIQUINONE BIOSYNTHESIS O-METHYLTRANSFERASE, MITOCHONDRIAL"/>
    <property type="match status" value="1"/>
</dbReference>
<keyword evidence="2 5" id="KW-0808">Transferase</keyword>